<reference evidence="2 3" key="1">
    <citation type="journal article" date="2019" name="Extremophiles">
        <title>Biogeography of thermophiles and predominance of Thermus scotoductus in domestic water heaters.</title>
        <authorList>
            <person name="Wilpiszeski R.L."/>
            <person name="Zhang Z."/>
            <person name="House C.H."/>
        </authorList>
    </citation>
    <scope>NUCLEOTIDE SEQUENCE [LARGE SCALE GENOMIC DNA]</scope>
    <source>
        <strain evidence="2 3">17_S17</strain>
    </source>
</reference>
<feature type="region of interest" description="Disordered" evidence="1">
    <location>
        <begin position="90"/>
        <end position="117"/>
    </location>
</feature>
<evidence type="ECO:0008006" key="4">
    <source>
        <dbReference type="Google" id="ProtNLM"/>
    </source>
</evidence>
<evidence type="ECO:0000256" key="1">
    <source>
        <dbReference type="SAM" id="MobiDB-lite"/>
    </source>
</evidence>
<sequence>MYRLNHTVWRLNISATEKLVLSYLLDRADRLGTCWPSLKTIASATSMTVRGVSKVLGRLRERGLVSWSSRDNGVNLYRIDLGRLAQLAEARSGNPGDMEPSSNGMEPGSIPMEPRSRGYGTTFHRDWNVVPGGMEPRSTEPFIELPIEPPNNNPPLPPPPNLSPIHITQPTKLMTTSHTVFYFEVKKKKHKPTTDFAIYFHFNIE</sequence>
<proteinExistence type="predicted"/>
<dbReference type="AlphaFoldDB" id="A0A430URP9"/>
<organism evidence="2 3">
    <name type="scientific">Thermus scotoductus</name>
    <dbReference type="NCBI Taxonomy" id="37636"/>
    <lineage>
        <taxon>Bacteria</taxon>
        <taxon>Thermotogati</taxon>
        <taxon>Deinococcota</taxon>
        <taxon>Deinococci</taxon>
        <taxon>Thermales</taxon>
        <taxon>Thermaceae</taxon>
        <taxon>Thermus</taxon>
    </lineage>
</organism>
<dbReference type="Proteomes" id="UP000287173">
    <property type="component" value="Unassembled WGS sequence"/>
</dbReference>
<gene>
    <name evidence="2" type="ORF">CSW30_03125</name>
</gene>
<evidence type="ECO:0000313" key="3">
    <source>
        <dbReference type="Proteomes" id="UP000287173"/>
    </source>
</evidence>
<dbReference type="Gene3D" id="1.10.10.10">
    <property type="entry name" value="Winged helix-like DNA-binding domain superfamily/Winged helix DNA-binding domain"/>
    <property type="match status" value="1"/>
</dbReference>
<dbReference type="InterPro" id="IPR036388">
    <property type="entry name" value="WH-like_DNA-bd_sf"/>
</dbReference>
<dbReference type="RefSeq" id="WP_126218334.1">
    <property type="nucleotide sequence ID" value="NZ_PEMG01000063.1"/>
</dbReference>
<accession>A0A430URP9</accession>
<evidence type="ECO:0000313" key="2">
    <source>
        <dbReference type="EMBL" id="RTI10964.1"/>
    </source>
</evidence>
<comment type="caution">
    <text evidence="2">The sequence shown here is derived from an EMBL/GenBank/DDBJ whole genome shotgun (WGS) entry which is preliminary data.</text>
</comment>
<dbReference type="SUPFAM" id="SSF46785">
    <property type="entry name" value="Winged helix' DNA-binding domain"/>
    <property type="match status" value="1"/>
</dbReference>
<dbReference type="InterPro" id="IPR036390">
    <property type="entry name" value="WH_DNA-bd_sf"/>
</dbReference>
<name>A0A430URP9_THESC</name>
<dbReference type="EMBL" id="PEMG01000063">
    <property type="protein sequence ID" value="RTI10964.1"/>
    <property type="molecule type" value="Genomic_DNA"/>
</dbReference>
<protein>
    <recommendedName>
        <fullName evidence="4">Helix-turn-helix domain-containing protein</fullName>
    </recommendedName>
</protein>
<dbReference type="Pfam" id="PF13730">
    <property type="entry name" value="HTH_36"/>
    <property type="match status" value="1"/>
</dbReference>